<feature type="coiled-coil region" evidence="1">
    <location>
        <begin position="41"/>
        <end position="68"/>
    </location>
</feature>
<reference evidence="3 4" key="1">
    <citation type="submission" date="2015-01" db="EMBL/GenBank/DDBJ databases">
        <authorList>
            <person name="Xiang T."/>
            <person name="Song Y."/>
            <person name="Huang L."/>
            <person name="Wang B."/>
            <person name="Wu P."/>
        </authorList>
    </citation>
    <scope>NUCLEOTIDE SEQUENCE [LARGE SCALE GENOMIC DNA]</scope>
    <source>
        <strain evidence="3 4">Cc12</strain>
    </source>
</reference>
<protein>
    <submittedName>
        <fullName evidence="3">Uncharacterized protein</fullName>
    </submittedName>
</protein>
<dbReference type="AlphaFoldDB" id="A0A0B7H825"/>
<keyword evidence="2" id="KW-0812">Transmembrane</keyword>
<gene>
    <name evidence="3" type="ORF">CCAN12_610048</name>
</gene>
<keyword evidence="2" id="KW-1133">Transmembrane helix</keyword>
<accession>A0A0B7H825</accession>
<evidence type="ECO:0000256" key="1">
    <source>
        <dbReference type="SAM" id="Coils"/>
    </source>
</evidence>
<evidence type="ECO:0000256" key="2">
    <source>
        <dbReference type="SAM" id="Phobius"/>
    </source>
</evidence>
<evidence type="ECO:0000313" key="4">
    <source>
        <dbReference type="Proteomes" id="UP000044026"/>
    </source>
</evidence>
<proteinExistence type="predicted"/>
<dbReference type="EMBL" id="CDOE01000058">
    <property type="protein sequence ID" value="CEN35530.1"/>
    <property type="molecule type" value="Genomic_DNA"/>
</dbReference>
<name>A0A0B7H825_9FLAO</name>
<dbReference type="Proteomes" id="UP000044026">
    <property type="component" value="Unassembled WGS sequence"/>
</dbReference>
<keyword evidence="1" id="KW-0175">Coiled coil</keyword>
<evidence type="ECO:0000313" key="3">
    <source>
        <dbReference type="EMBL" id="CEN35530.1"/>
    </source>
</evidence>
<keyword evidence="2" id="KW-0472">Membrane</keyword>
<feature type="transmembrane region" description="Helical" evidence="2">
    <location>
        <begin position="74"/>
        <end position="93"/>
    </location>
</feature>
<sequence>MSFGGHVLDMIKRTNANNALREKYRAKKDKTTNNRWKSEVNDKISEEKEISEEELERIKSAIRSKLRKTTKTKYFNLWYLYSVVVFVVFWVYFS</sequence>
<organism evidence="3 4">
    <name type="scientific">Capnocytophaga canimorsus</name>
    <dbReference type="NCBI Taxonomy" id="28188"/>
    <lineage>
        <taxon>Bacteria</taxon>
        <taxon>Pseudomonadati</taxon>
        <taxon>Bacteroidota</taxon>
        <taxon>Flavobacteriia</taxon>
        <taxon>Flavobacteriales</taxon>
        <taxon>Flavobacteriaceae</taxon>
        <taxon>Capnocytophaga</taxon>
    </lineage>
</organism>